<dbReference type="EMBL" id="AGVV01000011">
    <property type="protein sequence ID" value="EHK78463.1"/>
    <property type="molecule type" value="Genomic_DNA"/>
</dbReference>
<sequence length="46" mass="4971">MHFAFVSAQSTPSSETAMGAGFRGTRTRRPASKLTNVARFSPADRL</sequence>
<gene>
    <name evidence="2" type="ORF">SM0020_08091</name>
</gene>
<evidence type="ECO:0000313" key="3">
    <source>
        <dbReference type="Proteomes" id="UP000004038"/>
    </source>
</evidence>
<dbReference type="AlphaFoldDB" id="H0FWQ3"/>
<dbReference type="Proteomes" id="UP000004038">
    <property type="component" value="Unassembled WGS sequence"/>
</dbReference>
<accession>H0FWQ3</accession>
<reference evidence="2 3" key="1">
    <citation type="journal article" date="2012" name="J. Bacteriol.">
        <title>Draft Genome Sequence of Sinorhizobium meliloti CCNWSX0020, a Nitrogen-Fixing Symbiont with Copper Tolerance Capability Isolated from Lead-Zinc Mine Tailings.</title>
        <authorList>
            <person name="Li Z."/>
            <person name="Ma Z."/>
            <person name="Hao X."/>
            <person name="Wei G."/>
        </authorList>
    </citation>
    <scope>NUCLEOTIDE SEQUENCE [LARGE SCALE GENOMIC DNA]</scope>
    <source>
        <strain evidence="2 3">CCNWSX0020</strain>
    </source>
</reference>
<protein>
    <submittedName>
        <fullName evidence="2">Uncharacterized protein</fullName>
    </submittedName>
</protein>
<organism evidence="2 3">
    <name type="scientific">Sinorhizobium meliloti CCNWSX0020</name>
    <dbReference type="NCBI Taxonomy" id="1107881"/>
    <lineage>
        <taxon>Bacteria</taxon>
        <taxon>Pseudomonadati</taxon>
        <taxon>Pseudomonadota</taxon>
        <taxon>Alphaproteobacteria</taxon>
        <taxon>Hyphomicrobiales</taxon>
        <taxon>Rhizobiaceae</taxon>
        <taxon>Sinorhizobium/Ensifer group</taxon>
        <taxon>Sinorhizobium</taxon>
    </lineage>
</organism>
<name>H0FWQ3_RHIML</name>
<feature type="region of interest" description="Disordered" evidence="1">
    <location>
        <begin position="1"/>
        <end position="46"/>
    </location>
</feature>
<proteinExistence type="predicted"/>
<evidence type="ECO:0000256" key="1">
    <source>
        <dbReference type="SAM" id="MobiDB-lite"/>
    </source>
</evidence>
<feature type="compositionally biased region" description="Polar residues" evidence="1">
    <location>
        <begin position="7"/>
        <end position="16"/>
    </location>
</feature>
<evidence type="ECO:0000313" key="2">
    <source>
        <dbReference type="EMBL" id="EHK78463.1"/>
    </source>
</evidence>